<dbReference type="EMBL" id="JAAFOW010000738">
    <property type="protein sequence ID" value="KAF5264440.1"/>
    <property type="molecule type" value="Genomic_DNA"/>
</dbReference>
<accession>A0A8H5EKT5</accession>
<comment type="caution">
    <text evidence="1">The sequence shown here is derived from an EMBL/GenBank/DDBJ whole genome shotgun (WGS) entry which is preliminary data.</text>
</comment>
<proteinExistence type="predicted"/>
<sequence length="46" mass="5053">MAPNTPTRPELQQALYDIGMPIRRKVLGNSYVDNSLANGSTEFSKA</sequence>
<reference evidence="1" key="1">
    <citation type="submission" date="2020-02" db="EMBL/GenBank/DDBJ databases">
        <title>Identification and distribution of gene clusters putatively required for synthesis of sphingolipid metabolism inhibitors in phylogenetically diverse species of the filamentous fungus Fusarium.</title>
        <authorList>
            <person name="Kim H.-S."/>
            <person name="Busman M."/>
            <person name="Brown D.W."/>
            <person name="Divon H."/>
            <person name="Uhlig S."/>
            <person name="Proctor R.H."/>
        </authorList>
    </citation>
    <scope>NUCLEOTIDE SEQUENCE [LARGE SCALE GENOMIC DNA]</scope>
    <source>
        <strain evidence="1">NRRL 39464</strain>
    </source>
</reference>
<feature type="non-terminal residue" evidence="1">
    <location>
        <position position="46"/>
    </location>
</feature>
<name>A0A8H5EKT5_FUSOX</name>
<evidence type="ECO:0000313" key="2">
    <source>
        <dbReference type="Proteomes" id="UP000558688"/>
    </source>
</evidence>
<organism evidence="1 2">
    <name type="scientific">Fusarium oxysporum</name>
    <name type="common">Fusarium vascular wilt</name>
    <dbReference type="NCBI Taxonomy" id="5507"/>
    <lineage>
        <taxon>Eukaryota</taxon>
        <taxon>Fungi</taxon>
        <taxon>Dikarya</taxon>
        <taxon>Ascomycota</taxon>
        <taxon>Pezizomycotina</taxon>
        <taxon>Sordariomycetes</taxon>
        <taxon>Hypocreomycetidae</taxon>
        <taxon>Hypocreales</taxon>
        <taxon>Nectriaceae</taxon>
        <taxon>Fusarium</taxon>
        <taxon>Fusarium oxysporum species complex</taxon>
    </lineage>
</organism>
<gene>
    <name evidence="1" type="ORF">FOXYS1_4784</name>
</gene>
<dbReference type="Proteomes" id="UP000558688">
    <property type="component" value="Unassembled WGS sequence"/>
</dbReference>
<dbReference type="AlphaFoldDB" id="A0A8H5EKT5"/>
<protein>
    <submittedName>
        <fullName evidence="1">Uncharacterized protein</fullName>
    </submittedName>
</protein>
<evidence type="ECO:0000313" key="1">
    <source>
        <dbReference type="EMBL" id="KAF5264440.1"/>
    </source>
</evidence>